<dbReference type="SUPFAM" id="SSF53474">
    <property type="entry name" value="alpha/beta-Hydrolases"/>
    <property type="match status" value="1"/>
</dbReference>
<evidence type="ECO:0000259" key="1">
    <source>
        <dbReference type="Pfam" id="PF00561"/>
    </source>
</evidence>
<evidence type="ECO:0000313" key="2">
    <source>
        <dbReference type="EMBL" id="EFH83653.1"/>
    </source>
</evidence>
<dbReference type="RefSeq" id="WP_007914515.1">
    <property type="nucleotide sequence ID" value="NZ_ADVG01000003.1"/>
</dbReference>
<dbReference type="GO" id="GO:0004806">
    <property type="term" value="F:triacylglycerol lipase activity"/>
    <property type="evidence" value="ECO:0007669"/>
    <property type="project" value="TreeGrafter"/>
</dbReference>
<dbReference type="PANTHER" id="PTHR43433">
    <property type="entry name" value="HYDROLASE, ALPHA/BETA FOLD FAMILY PROTEIN"/>
    <property type="match status" value="1"/>
</dbReference>
<evidence type="ECO:0000313" key="3">
    <source>
        <dbReference type="Proteomes" id="UP000004508"/>
    </source>
</evidence>
<dbReference type="Gene3D" id="3.40.50.1820">
    <property type="entry name" value="alpha/beta hydrolase"/>
    <property type="match status" value="1"/>
</dbReference>
<protein>
    <submittedName>
        <fullName evidence="2">Alpha/beta hydrolase fold protein</fullName>
    </submittedName>
</protein>
<dbReference type="Proteomes" id="UP000004508">
    <property type="component" value="Unassembled WGS sequence"/>
</dbReference>
<dbReference type="AlphaFoldDB" id="D6TTA2"/>
<dbReference type="InterPro" id="IPR050471">
    <property type="entry name" value="AB_hydrolase"/>
</dbReference>
<proteinExistence type="predicted"/>
<dbReference type="Pfam" id="PF00561">
    <property type="entry name" value="Abhydrolase_1"/>
    <property type="match status" value="1"/>
</dbReference>
<dbReference type="GO" id="GO:0046503">
    <property type="term" value="P:glycerolipid catabolic process"/>
    <property type="evidence" value="ECO:0007669"/>
    <property type="project" value="TreeGrafter"/>
</dbReference>
<feature type="domain" description="AB hydrolase-1" evidence="1">
    <location>
        <begin position="33"/>
        <end position="155"/>
    </location>
</feature>
<reference evidence="2 3" key="1">
    <citation type="journal article" date="2011" name="Stand. Genomic Sci.">
        <title>Non-contiguous finished genome sequence and contextual data of the filamentous soil bacterium Ktedonobacter racemifer type strain (SOSP1-21).</title>
        <authorList>
            <person name="Chang Y.J."/>
            <person name="Land M."/>
            <person name="Hauser L."/>
            <person name="Chertkov O."/>
            <person name="Del Rio T.G."/>
            <person name="Nolan M."/>
            <person name="Copeland A."/>
            <person name="Tice H."/>
            <person name="Cheng J.F."/>
            <person name="Lucas S."/>
            <person name="Han C."/>
            <person name="Goodwin L."/>
            <person name="Pitluck S."/>
            <person name="Ivanova N."/>
            <person name="Ovchinikova G."/>
            <person name="Pati A."/>
            <person name="Chen A."/>
            <person name="Palaniappan K."/>
            <person name="Mavromatis K."/>
            <person name="Liolios K."/>
            <person name="Brettin T."/>
            <person name="Fiebig A."/>
            <person name="Rohde M."/>
            <person name="Abt B."/>
            <person name="Goker M."/>
            <person name="Detter J.C."/>
            <person name="Woyke T."/>
            <person name="Bristow J."/>
            <person name="Eisen J.A."/>
            <person name="Markowitz V."/>
            <person name="Hugenholtz P."/>
            <person name="Kyrpides N.C."/>
            <person name="Klenk H.P."/>
            <person name="Lapidus A."/>
        </authorList>
    </citation>
    <scope>NUCLEOTIDE SEQUENCE [LARGE SCALE GENOMIC DNA]</scope>
    <source>
        <strain evidence="3">DSM 44963</strain>
    </source>
</reference>
<dbReference type="InParanoid" id="D6TTA2"/>
<accession>D6TTA2</accession>
<dbReference type="OrthoDB" id="9805423at2"/>
<keyword evidence="3" id="KW-1185">Reference proteome</keyword>
<keyword evidence="2" id="KW-0378">Hydrolase</keyword>
<dbReference type="EMBL" id="ADVG01000003">
    <property type="protein sequence ID" value="EFH83653.1"/>
    <property type="molecule type" value="Genomic_DNA"/>
</dbReference>
<comment type="caution">
    <text evidence="2">The sequence shown here is derived from an EMBL/GenBank/DDBJ whole genome shotgun (WGS) entry which is preliminary data.</text>
</comment>
<dbReference type="STRING" id="485913.Krac_4646"/>
<name>D6TTA2_KTERA</name>
<dbReference type="InterPro" id="IPR000073">
    <property type="entry name" value="AB_hydrolase_1"/>
</dbReference>
<organism evidence="2 3">
    <name type="scientific">Ktedonobacter racemifer DSM 44963</name>
    <dbReference type="NCBI Taxonomy" id="485913"/>
    <lineage>
        <taxon>Bacteria</taxon>
        <taxon>Bacillati</taxon>
        <taxon>Chloroflexota</taxon>
        <taxon>Ktedonobacteria</taxon>
        <taxon>Ktedonobacterales</taxon>
        <taxon>Ktedonobacteraceae</taxon>
        <taxon>Ktedonobacter</taxon>
    </lineage>
</organism>
<gene>
    <name evidence="2" type="ORF">Krac_4646</name>
</gene>
<dbReference type="InterPro" id="IPR029058">
    <property type="entry name" value="AB_hydrolase_fold"/>
</dbReference>
<dbReference type="eggNOG" id="COG0596">
    <property type="taxonomic scope" value="Bacteria"/>
</dbReference>
<dbReference type="PANTHER" id="PTHR43433:SF5">
    <property type="entry name" value="AB HYDROLASE-1 DOMAIN-CONTAINING PROTEIN"/>
    <property type="match status" value="1"/>
</dbReference>
<sequence length="296" mass="33180">MDTMNTNQNLVQLGRVTTEGDDLYYEVRGQGQPFLMIPAAGGDGDYYAAVADLLCDKYKVITYDRRANARSTMHEPQNFEISQQSRDAVAVLHAVGETSAFVFGNSSGAVIALDMAKTQPQAVRAVIVHEPPVPGVLPLPQARKWQRRFASAYLTAFRFGSYVAATQFMLGVRIPMLKIAQAQRRSNEYTRSRREQSGEHRLNVKVGVEFLVKGELLPVTNYLPDVERIKHNGVKVFMAVGEWARSRKTWHLQVAHILAEQLGCELVTFPGHHGSYEDMPQEWAATLRRVLHQAEA</sequence>